<name>A0A154PEM1_DUFNO</name>
<protein>
    <submittedName>
        <fullName evidence="2">Uncharacterized protein</fullName>
    </submittedName>
</protein>
<dbReference type="Proteomes" id="UP000076502">
    <property type="component" value="Unassembled WGS sequence"/>
</dbReference>
<dbReference type="AlphaFoldDB" id="A0A154PEM1"/>
<reference evidence="2 3" key="1">
    <citation type="submission" date="2015-07" db="EMBL/GenBank/DDBJ databases">
        <title>The genome of Dufourea novaeangliae.</title>
        <authorList>
            <person name="Pan H."/>
            <person name="Kapheim K."/>
        </authorList>
    </citation>
    <scope>NUCLEOTIDE SEQUENCE [LARGE SCALE GENOMIC DNA]</scope>
    <source>
        <strain evidence="2">0120121106</strain>
        <tissue evidence="2">Whole body</tissue>
    </source>
</reference>
<dbReference type="EMBL" id="KQ434889">
    <property type="protein sequence ID" value="KZC10277.1"/>
    <property type="molecule type" value="Genomic_DNA"/>
</dbReference>
<sequence length="105" mass="12047">MILRSTQSESRVTPRRFFEHIIPAVAQRCVFSKHEGLEGGNLLKRDGIRWIVSVAESSPWLKPTLESQQDSAHEKKSGMNLTGHDSLGLNRLITRLKRKFHRVSR</sequence>
<evidence type="ECO:0000313" key="3">
    <source>
        <dbReference type="Proteomes" id="UP000076502"/>
    </source>
</evidence>
<evidence type="ECO:0000256" key="1">
    <source>
        <dbReference type="SAM" id="MobiDB-lite"/>
    </source>
</evidence>
<feature type="region of interest" description="Disordered" evidence="1">
    <location>
        <begin position="64"/>
        <end position="83"/>
    </location>
</feature>
<proteinExistence type="predicted"/>
<evidence type="ECO:0000313" key="2">
    <source>
        <dbReference type="EMBL" id="KZC10277.1"/>
    </source>
</evidence>
<gene>
    <name evidence="2" type="ORF">WN55_01393</name>
</gene>
<organism evidence="2 3">
    <name type="scientific">Dufourea novaeangliae</name>
    <name type="common">Sweat bee</name>
    <dbReference type="NCBI Taxonomy" id="178035"/>
    <lineage>
        <taxon>Eukaryota</taxon>
        <taxon>Metazoa</taxon>
        <taxon>Ecdysozoa</taxon>
        <taxon>Arthropoda</taxon>
        <taxon>Hexapoda</taxon>
        <taxon>Insecta</taxon>
        <taxon>Pterygota</taxon>
        <taxon>Neoptera</taxon>
        <taxon>Endopterygota</taxon>
        <taxon>Hymenoptera</taxon>
        <taxon>Apocrita</taxon>
        <taxon>Aculeata</taxon>
        <taxon>Apoidea</taxon>
        <taxon>Anthophila</taxon>
        <taxon>Halictidae</taxon>
        <taxon>Rophitinae</taxon>
        <taxon>Dufourea</taxon>
    </lineage>
</organism>
<keyword evidence="3" id="KW-1185">Reference proteome</keyword>
<accession>A0A154PEM1</accession>